<name>A0A6L2Q4F7_COPFO</name>
<gene>
    <name evidence="2" type="ORF">Cfor_08763</name>
</gene>
<dbReference type="OrthoDB" id="6778136at2759"/>
<proteinExistence type="predicted"/>
<feature type="domain" description="DUF6451" evidence="1">
    <location>
        <begin position="51"/>
        <end position="83"/>
    </location>
</feature>
<evidence type="ECO:0000313" key="2">
    <source>
        <dbReference type="EMBL" id="GFG39739.1"/>
    </source>
</evidence>
<evidence type="ECO:0000259" key="1">
    <source>
        <dbReference type="Pfam" id="PF20049"/>
    </source>
</evidence>
<keyword evidence="3" id="KW-1185">Reference proteome</keyword>
<dbReference type="InterPro" id="IPR045609">
    <property type="entry name" value="DUF6451"/>
</dbReference>
<protein>
    <recommendedName>
        <fullName evidence="1">DUF6451 domain-containing protein</fullName>
    </recommendedName>
</protein>
<dbReference type="Proteomes" id="UP000502823">
    <property type="component" value="Unassembled WGS sequence"/>
</dbReference>
<reference evidence="3" key="1">
    <citation type="submission" date="2020-01" db="EMBL/GenBank/DDBJ databases">
        <title>Draft genome sequence of the Termite Coptotermes fromosanus.</title>
        <authorList>
            <person name="Itakura S."/>
            <person name="Yosikawa Y."/>
            <person name="Umezawa K."/>
        </authorList>
    </citation>
    <scope>NUCLEOTIDE SEQUENCE [LARGE SCALE GENOMIC DNA]</scope>
</reference>
<organism evidence="2 3">
    <name type="scientific">Coptotermes formosanus</name>
    <name type="common">Formosan subterranean termite</name>
    <dbReference type="NCBI Taxonomy" id="36987"/>
    <lineage>
        <taxon>Eukaryota</taxon>
        <taxon>Metazoa</taxon>
        <taxon>Ecdysozoa</taxon>
        <taxon>Arthropoda</taxon>
        <taxon>Hexapoda</taxon>
        <taxon>Insecta</taxon>
        <taxon>Pterygota</taxon>
        <taxon>Neoptera</taxon>
        <taxon>Polyneoptera</taxon>
        <taxon>Dictyoptera</taxon>
        <taxon>Blattodea</taxon>
        <taxon>Blattoidea</taxon>
        <taxon>Termitoidae</taxon>
        <taxon>Rhinotermitidae</taxon>
        <taxon>Coptotermes</taxon>
    </lineage>
</organism>
<accession>A0A6L2Q4F7</accession>
<dbReference type="Pfam" id="PF20049">
    <property type="entry name" value="DUF6451"/>
    <property type="match status" value="1"/>
</dbReference>
<dbReference type="PANTHER" id="PTHR47027:SF25">
    <property type="entry name" value="REVERSE TRANSCRIPTASE DOMAIN-CONTAINING PROTEIN"/>
    <property type="match status" value="1"/>
</dbReference>
<dbReference type="InParanoid" id="A0A6L2Q4F7"/>
<dbReference type="PANTHER" id="PTHR47027">
    <property type="entry name" value="REVERSE TRANSCRIPTASE DOMAIN-CONTAINING PROTEIN"/>
    <property type="match status" value="1"/>
</dbReference>
<sequence length="126" mass="14399">MRIAMNNNEALCIHGETIERVTQFTYLGSIIDNTGDTEADTTARIRTAQTTFSALNKIWHSTAYSTQTKLRIFNTNVKSVLLYGCETWKNSKGIAFHSSQAAALQMQLRRHIYRRTHADSHDFFVK</sequence>
<evidence type="ECO:0000313" key="3">
    <source>
        <dbReference type="Proteomes" id="UP000502823"/>
    </source>
</evidence>
<comment type="caution">
    <text evidence="2">The sequence shown here is derived from an EMBL/GenBank/DDBJ whole genome shotgun (WGS) entry which is preliminary data.</text>
</comment>
<dbReference type="EMBL" id="BLKM01001059">
    <property type="protein sequence ID" value="GFG39739.1"/>
    <property type="molecule type" value="Genomic_DNA"/>
</dbReference>
<dbReference type="AlphaFoldDB" id="A0A6L2Q4F7"/>